<dbReference type="GO" id="GO:0005524">
    <property type="term" value="F:ATP binding"/>
    <property type="evidence" value="ECO:0007669"/>
    <property type="project" value="InterPro"/>
</dbReference>
<accession>A0AAV2Z783</accession>
<dbReference type="PRINTS" id="PR00109">
    <property type="entry name" value="TYRKINASE"/>
</dbReference>
<sequence length="323" mass="36370">MHDFFRGLYDERLDASNSSNEQSNESISSEQQHLTLYGTLVARRLDEKAIKRVQCIGSGGFAIVWLVTYQGTTEFASKRLLRGATHEDRDRFVNEILLNASLAHSRIVKFIGVAWSNGRDLQALFEYMEGGDLRAWLTDIHLPKRWTREKVQIATDIIEALVYVHSFQPALVHRDLKSRNVLLGSDLRAKLCDFGIARFKSTQQTMTMSMGTGLWIAPEVIAGRHNYDQFTDIYSFGVLLSELDTHLLPYEGVLGPDGDQLPAFGVMYRVGEGSLCPSFTPHCPPPLLALARQCLSFDPAERPTAIEVAHVLMNILDHHEIEL</sequence>
<dbReference type="InterPro" id="IPR011009">
    <property type="entry name" value="Kinase-like_dom_sf"/>
</dbReference>
<reference evidence="2" key="2">
    <citation type="journal article" date="2023" name="Microbiol Resour">
        <title>Decontamination and Annotation of the Draft Genome Sequence of the Oomycete Lagenidium giganteum ARSEF 373.</title>
        <authorList>
            <person name="Morgan W.R."/>
            <person name="Tartar A."/>
        </authorList>
    </citation>
    <scope>NUCLEOTIDE SEQUENCE</scope>
    <source>
        <strain evidence="2">ARSEF 373</strain>
    </source>
</reference>
<evidence type="ECO:0000313" key="2">
    <source>
        <dbReference type="EMBL" id="DBA01884.1"/>
    </source>
</evidence>
<protein>
    <recommendedName>
        <fullName evidence="1">Protein kinase domain-containing protein</fullName>
    </recommendedName>
</protein>
<dbReference type="InterPro" id="IPR008271">
    <property type="entry name" value="Ser/Thr_kinase_AS"/>
</dbReference>
<dbReference type="Pfam" id="PF00069">
    <property type="entry name" value="Pkinase"/>
    <property type="match status" value="1"/>
</dbReference>
<dbReference type="PANTHER" id="PTHR44329:SF214">
    <property type="entry name" value="PROTEIN KINASE DOMAIN-CONTAINING PROTEIN"/>
    <property type="match status" value="1"/>
</dbReference>
<reference evidence="2" key="1">
    <citation type="submission" date="2022-11" db="EMBL/GenBank/DDBJ databases">
        <authorList>
            <person name="Morgan W.R."/>
            <person name="Tartar A."/>
        </authorList>
    </citation>
    <scope>NUCLEOTIDE SEQUENCE</scope>
    <source>
        <strain evidence="2">ARSEF 373</strain>
    </source>
</reference>
<gene>
    <name evidence="2" type="ORF">N0F65_006032</name>
</gene>
<dbReference type="InterPro" id="IPR000719">
    <property type="entry name" value="Prot_kinase_dom"/>
</dbReference>
<dbReference type="SMART" id="SM00220">
    <property type="entry name" value="S_TKc"/>
    <property type="match status" value="1"/>
</dbReference>
<organism evidence="2 3">
    <name type="scientific">Lagenidium giganteum</name>
    <dbReference type="NCBI Taxonomy" id="4803"/>
    <lineage>
        <taxon>Eukaryota</taxon>
        <taxon>Sar</taxon>
        <taxon>Stramenopiles</taxon>
        <taxon>Oomycota</taxon>
        <taxon>Peronosporomycetes</taxon>
        <taxon>Pythiales</taxon>
        <taxon>Pythiaceae</taxon>
    </lineage>
</organism>
<dbReference type="PROSITE" id="PS50011">
    <property type="entry name" value="PROTEIN_KINASE_DOM"/>
    <property type="match status" value="1"/>
</dbReference>
<evidence type="ECO:0000313" key="3">
    <source>
        <dbReference type="Proteomes" id="UP001146120"/>
    </source>
</evidence>
<dbReference type="InterPro" id="IPR051681">
    <property type="entry name" value="Ser/Thr_Kinases-Pseudokinases"/>
</dbReference>
<dbReference type="PIRSF" id="PIRSF000654">
    <property type="entry name" value="Integrin-linked_kinase"/>
    <property type="match status" value="1"/>
</dbReference>
<dbReference type="AlphaFoldDB" id="A0AAV2Z783"/>
<dbReference type="InterPro" id="IPR001245">
    <property type="entry name" value="Ser-Thr/Tyr_kinase_cat_dom"/>
</dbReference>
<comment type="caution">
    <text evidence="2">The sequence shown here is derived from an EMBL/GenBank/DDBJ whole genome shotgun (WGS) entry which is preliminary data.</text>
</comment>
<proteinExistence type="predicted"/>
<evidence type="ECO:0000259" key="1">
    <source>
        <dbReference type="PROSITE" id="PS50011"/>
    </source>
</evidence>
<name>A0AAV2Z783_9STRA</name>
<dbReference type="EMBL" id="DAKRPA010000040">
    <property type="protein sequence ID" value="DBA01884.1"/>
    <property type="molecule type" value="Genomic_DNA"/>
</dbReference>
<dbReference type="PROSITE" id="PS00108">
    <property type="entry name" value="PROTEIN_KINASE_ST"/>
    <property type="match status" value="1"/>
</dbReference>
<dbReference type="PANTHER" id="PTHR44329">
    <property type="entry name" value="SERINE/THREONINE-PROTEIN KINASE TNNI3K-RELATED"/>
    <property type="match status" value="1"/>
</dbReference>
<dbReference type="Proteomes" id="UP001146120">
    <property type="component" value="Unassembled WGS sequence"/>
</dbReference>
<keyword evidence="3" id="KW-1185">Reference proteome</keyword>
<dbReference type="SUPFAM" id="SSF56112">
    <property type="entry name" value="Protein kinase-like (PK-like)"/>
    <property type="match status" value="1"/>
</dbReference>
<dbReference type="GO" id="GO:0004674">
    <property type="term" value="F:protein serine/threonine kinase activity"/>
    <property type="evidence" value="ECO:0007669"/>
    <property type="project" value="TreeGrafter"/>
</dbReference>
<dbReference type="Gene3D" id="1.10.510.10">
    <property type="entry name" value="Transferase(Phosphotransferase) domain 1"/>
    <property type="match status" value="1"/>
</dbReference>
<feature type="domain" description="Protein kinase" evidence="1">
    <location>
        <begin position="50"/>
        <end position="313"/>
    </location>
</feature>